<protein>
    <submittedName>
        <fullName evidence="1">Uncharacterized protein</fullName>
    </submittedName>
</protein>
<dbReference type="PANTHER" id="PTHR46586:SF3">
    <property type="entry name" value="ANKYRIN REPEAT-CONTAINING PROTEIN"/>
    <property type="match status" value="1"/>
</dbReference>
<gene>
    <name evidence="1" type="ORF">A3770_01p08000</name>
</gene>
<dbReference type="AlphaFoldDB" id="A0A5B8MG30"/>
<dbReference type="Gene3D" id="1.25.40.20">
    <property type="entry name" value="Ankyrin repeat-containing domain"/>
    <property type="match status" value="1"/>
</dbReference>
<dbReference type="SUPFAM" id="SSF48403">
    <property type="entry name" value="Ankyrin repeat"/>
    <property type="match status" value="1"/>
</dbReference>
<name>A0A5B8MG30_9CHLO</name>
<accession>A0A5B8MG30</accession>
<evidence type="ECO:0000313" key="1">
    <source>
        <dbReference type="EMBL" id="QDZ18282.1"/>
    </source>
</evidence>
<dbReference type="InterPro" id="IPR036770">
    <property type="entry name" value="Ankyrin_rpt-contain_sf"/>
</dbReference>
<reference evidence="1 2" key="1">
    <citation type="submission" date="2018-07" db="EMBL/GenBank/DDBJ databases">
        <title>The complete nuclear genome of the prasinophyte Chloropicon primus (CCMP1205).</title>
        <authorList>
            <person name="Pombert J.-F."/>
            <person name="Otis C."/>
            <person name="Turmel M."/>
            <person name="Lemieux C."/>
        </authorList>
    </citation>
    <scope>NUCLEOTIDE SEQUENCE [LARGE SCALE GENOMIC DNA]</scope>
    <source>
        <strain evidence="1 2">CCMP1205</strain>
    </source>
</reference>
<dbReference type="Proteomes" id="UP000316726">
    <property type="component" value="Chromosome 1"/>
</dbReference>
<dbReference type="EMBL" id="CP031034">
    <property type="protein sequence ID" value="QDZ18282.1"/>
    <property type="molecule type" value="Genomic_DNA"/>
</dbReference>
<proteinExistence type="predicted"/>
<evidence type="ECO:0000313" key="2">
    <source>
        <dbReference type="Proteomes" id="UP000316726"/>
    </source>
</evidence>
<organism evidence="1 2">
    <name type="scientific">Chloropicon primus</name>
    <dbReference type="NCBI Taxonomy" id="1764295"/>
    <lineage>
        <taxon>Eukaryota</taxon>
        <taxon>Viridiplantae</taxon>
        <taxon>Chlorophyta</taxon>
        <taxon>Chloropicophyceae</taxon>
        <taxon>Chloropicales</taxon>
        <taxon>Chloropicaceae</taxon>
        <taxon>Chloropicon</taxon>
    </lineage>
</organism>
<dbReference type="InterPro" id="IPR052050">
    <property type="entry name" value="SecEffector_AnkRepeat"/>
</dbReference>
<dbReference type="OrthoDB" id="94804at2759"/>
<sequence>MRAGGCPCRVAFGLTCKTFLEAVTMATSPEWKKVALKTDLTDDKFFQQMPCFSMDWFQCVFHFFKRWNGANWRSGKYYDHLYDSDLMYLAAFQGSKKVMEWLVSQGISLDIWRYYHGVVAAAGAAGGGHLHVLEWLRSEGCGFDERTYVGAARGGHLHVLKWLRSQDPPCDWNKWTCSYAAIGGHLDVLQWARSQDPPCDWTPEDCRRQAQMFKHHDIVE</sequence>
<keyword evidence="2" id="KW-1185">Reference proteome</keyword>
<dbReference type="PANTHER" id="PTHR46586">
    <property type="entry name" value="ANKYRIN REPEAT-CONTAINING PROTEIN"/>
    <property type="match status" value="1"/>
</dbReference>